<evidence type="ECO:0000313" key="1">
    <source>
        <dbReference type="EMBL" id="JAI06516.1"/>
    </source>
</evidence>
<reference evidence="1" key="2">
    <citation type="journal article" date="2015" name="Fish Shellfish Immunol.">
        <title>Early steps in the European eel (Anguilla anguilla)-Vibrio vulnificus interaction in the gills: Role of the RtxA13 toxin.</title>
        <authorList>
            <person name="Callol A."/>
            <person name="Pajuelo D."/>
            <person name="Ebbesson L."/>
            <person name="Teles M."/>
            <person name="MacKenzie S."/>
            <person name="Amaro C."/>
        </authorList>
    </citation>
    <scope>NUCLEOTIDE SEQUENCE</scope>
</reference>
<dbReference type="AlphaFoldDB" id="A0A0E9XXD2"/>
<reference evidence="1" key="1">
    <citation type="submission" date="2014-11" db="EMBL/GenBank/DDBJ databases">
        <authorList>
            <person name="Amaro Gonzalez C."/>
        </authorList>
    </citation>
    <scope>NUCLEOTIDE SEQUENCE</scope>
</reference>
<accession>A0A0E9XXD2</accession>
<organism evidence="1">
    <name type="scientific">Anguilla anguilla</name>
    <name type="common">European freshwater eel</name>
    <name type="synonym">Muraena anguilla</name>
    <dbReference type="NCBI Taxonomy" id="7936"/>
    <lineage>
        <taxon>Eukaryota</taxon>
        <taxon>Metazoa</taxon>
        <taxon>Chordata</taxon>
        <taxon>Craniata</taxon>
        <taxon>Vertebrata</taxon>
        <taxon>Euteleostomi</taxon>
        <taxon>Actinopterygii</taxon>
        <taxon>Neopterygii</taxon>
        <taxon>Teleostei</taxon>
        <taxon>Anguilliformes</taxon>
        <taxon>Anguillidae</taxon>
        <taxon>Anguilla</taxon>
    </lineage>
</organism>
<protein>
    <submittedName>
        <fullName evidence="1">Uncharacterized protein</fullName>
    </submittedName>
</protein>
<name>A0A0E9XXD2_ANGAN</name>
<sequence>MYENNIREGSALATTRYG</sequence>
<dbReference type="EMBL" id="GBXM01002062">
    <property type="protein sequence ID" value="JAI06516.1"/>
    <property type="molecule type" value="Transcribed_RNA"/>
</dbReference>
<proteinExistence type="predicted"/>